<reference evidence="1 2" key="1">
    <citation type="submission" date="2018-03" db="EMBL/GenBank/DDBJ databases">
        <title>The draft genome of Mesorhizobium soli JCM 19897.</title>
        <authorList>
            <person name="Li L."/>
            <person name="Liu L."/>
            <person name="Liang L."/>
            <person name="Wang T."/>
            <person name="Zhang X."/>
        </authorList>
    </citation>
    <scope>NUCLEOTIDE SEQUENCE [LARGE SCALE GENOMIC DNA]</scope>
    <source>
        <strain evidence="1 2">JCM 19897</strain>
    </source>
</reference>
<evidence type="ECO:0000313" key="2">
    <source>
        <dbReference type="Proteomes" id="UP000240653"/>
    </source>
</evidence>
<evidence type="ECO:0000313" key="1">
    <source>
        <dbReference type="EMBL" id="PSJ51425.1"/>
    </source>
</evidence>
<name>A0A2P7RML6_9HYPH</name>
<protein>
    <submittedName>
        <fullName evidence="1">Uncharacterized protein</fullName>
    </submittedName>
</protein>
<keyword evidence="2" id="KW-1185">Reference proteome</keyword>
<accession>A0A2P7RML6</accession>
<gene>
    <name evidence="1" type="ORF">C7I85_29420</name>
</gene>
<proteinExistence type="predicted"/>
<dbReference type="AlphaFoldDB" id="A0A2P7RML6"/>
<comment type="caution">
    <text evidence="1">The sequence shown here is derived from an EMBL/GenBank/DDBJ whole genome shotgun (WGS) entry which is preliminary data.</text>
</comment>
<dbReference type="RefSeq" id="WP_106727544.1">
    <property type="nucleotide sequence ID" value="NZ_PXYL01000038.1"/>
</dbReference>
<sequence length="117" mass="13784">MTRLSDALEVRDSILPLLIGRSRWEETNIGRVLVADAGQFEFLYRTPFQREVLHAMRRSHVQVGLYKQLEYGLTVWRCYHKVLDIEWDHKDVRVLSYRRRGSWESELAAAFSGKESS</sequence>
<organism evidence="1 2">
    <name type="scientific">Pseudaminobacter soli</name>
    <name type="common">ex Li et al. 2025</name>
    <dbReference type="NCBI Taxonomy" id="1295366"/>
    <lineage>
        <taxon>Bacteria</taxon>
        <taxon>Pseudomonadati</taxon>
        <taxon>Pseudomonadota</taxon>
        <taxon>Alphaproteobacteria</taxon>
        <taxon>Hyphomicrobiales</taxon>
        <taxon>Phyllobacteriaceae</taxon>
        <taxon>Pseudaminobacter</taxon>
    </lineage>
</organism>
<dbReference type="Proteomes" id="UP000240653">
    <property type="component" value="Unassembled WGS sequence"/>
</dbReference>
<dbReference type="EMBL" id="PXYL01000038">
    <property type="protein sequence ID" value="PSJ51425.1"/>
    <property type="molecule type" value="Genomic_DNA"/>
</dbReference>